<dbReference type="Proteomes" id="UP000663828">
    <property type="component" value="Unassembled WGS sequence"/>
</dbReference>
<dbReference type="FunFam" id="2.20.100.10:FF:000005">
    <property type="entry name" value="ADAM metallopeptidase with thrombospondin type 1 motif 9"/>
    <property type="match status" value="3"/>
</dbReference>
<dbReference type="GO" id="GO:0006508">
    <property type="term" value="P:proteolysis"/>
    <property type="evidence" value="ECO:0007669"/>
    <property type="project" value="TreeGrafter"/>
</dbReference>
<proteinExistence type="predicted"/>
<dbReference type="EMBL" id="CAJNOR010008162">
    <property type="protein sequence ID" value="CAF1629492.1"/>
    <property type="molecule type" value="Genomic_DNA"/>
</dbReference>
<dbReference type="GO" id="GO:0030198">
    <property type="term" value="P:extracellular matrix organization"/>
    <property type="evidence" value="ECO:0007669"/>
    <property type="project" value="TreeGrafter"/>
</dbReference>
<reference evidence="5" key="1">
    <citation type="submission" date="2021-02" db="EMBL/GenBank/DDBJ databases">
        <authorList>
            <person name="Nowell W R."/>
        </authorList>
    </citation>
    <scope>NUCLEOTIDE SEQUENCE</scope>
</reference>
<dbReference type="AlphaFoldDB" id="A0A816D7L0"/>
<dbReference type="PANTHER" id="PTHR13723:SF281">
    <property type="entry name" value="PAPILIN"/>
    <property type="match status" value="1"/>
</dbReference>
<evidence type="ECO:0000256" key="2">
    <source>
        <dbReference type="ARBA" id="ARBA00022525"/>
    </source>
</evidence>
<evidence type="ECO:0000256" key="3">
    <source>
        <dbReference type="ARBA" id="ARBA00022729"/>
    </source>
</evidence>
<dbReference type="GO" id="GO:0004222">
    <property type="term" value="F:metalloendopeptidase activity"/>
    <property type="evidence" value="ECO:0007669"/>
    <property type="project" value="TreeGrafter"/>
</dbReference>
<accession>A0A816D7L0</accession>
<comment type="subcellular location">
    <subcellularLocation>
        <location evidence="1">Secreted</location>
    </subcellularLocation>
</comment>
<dbReference type="Pfam" id="PF19030">
    <property type="entry name" value="TSP1_ADAMTS"/>
    <property type="match status" value="12"/>
</dbReference>
<dbReference type="Gene3D" id="2.20.100.10">
    <property type="entry name" value="Thrombospondin type-1 (TSP1) repeat"/>
    <property type="match status" value="10"/>
</dbReference>
<evidence type="ECO:0000313" key="6">
    <source>
        <dbReference type="Proteomes" id="UP000663828"/>
    </source>
</evidence>
<dbReference type="InterPro" id="IPR050439">
    <property type="entry name" value="ADAMTS_ADAMTS-like"/>
</dbReference>
<organism evidence="5 6">
    <name type="scientific">Adineta ricciae</name>
    <name type="common">Rotifer</name>
    <dbReference type="NCBI Taxonomy" id="249248"/>
    <lineage>
        <taxon>Eukaryota</taxon>
        <taxon>Metazoa</taxon>
        <taxon>Spiralia</taxon>
        <taxon>Gnathifera</taxon>
        <taxon>Rotifera</taxon>
        <taxon>Eurotatoria</taxon>
        <taxon>Bdelloidea</taxon>
        <taxon>Adinetida</taxon>
        <taxon>Adinetidae</taxon>
        <taxon>Adineta</taxon>
    </lineage>
</organism>
<gene>
    <name evidence="5" type="ORF">XAT740_LOCUS51411</name>
</gene>
<comment type="caution">
    <text evidence="5">The sequence shown here is derived from an EMBL/GenBank/DDBJ whole genome shotgun (WGS) entry which is preliminary data.</text>
</comment>
<dbReference type="GO" id="GO:0005576">
    <property type="term" value="C:extracellular region"/>
    <property type="evidence" value="ECO:0007669"/>
    <property type="project" value="UniProtKB-SubCell"/>
</dbReference>
<evidence type="ECO:0000256" key="1">
    <source>
        <dbReference type="ARBA" id="ARBA00004613"/>
    </source>
</evidence>
<dbReference type="PANTHER" id="PTHR13723">
    <property type="entry name" value="ADAMTS A DISINTEGRIN AND METALLOPROTEASE WITH THROMBOSPONDIN MOTIFS PROTEASE"/>
    <property type="match status" value="1"/>
</dbReference>
<keyword evidence="3" id="KW-0732">Signal</keyword>
<keyword evidence="2" id="KW-0964">Secreted</keyword>
<keyword evidence="6" id="KW-1185">Reference proteome</keyword>
<dbReference type="SUPFAM" id="SSF82895">
    <property type="entry name" value="TSP-1 type 1 repeat"/>
    <property type="match status" value="12"/>
</dbReference>
<evidence type="ECO:0000256" key="4">
    <source>
        <dbReference type="ARBA" id="ARBA00022737"/>
    </source>
</evidence>
<sequence>KQVQKCIIHGKEYDSSYCIAYKIQYTYEKESCNNDCLLSWNTRYQQACSTRCSDGYKRVIYECTKTSLLDRTMESLDENVCRRYVGEKPADVVSCVGDCTGTGWVYGSWGECHYDGGCVRKRVADCRNASNLSTSPHYCVSDFIYNTERCAEASCDQSRWNYTVWSNCDCVANQRHRIVTCVRNGKQVNDHECQHEPKPDETVSCSDECPVSAQWQAQPWQPCTATCSSQQGIRRRQILCTHYGTIVQDGYCDPRLKPNEQEWCSSNVTCTAWLTSEWSPCSVTCGKGVQRRAIICHQDGRPMDHSKCPQPTPSEQQTCHAPDSNLCSTLRWSSGPWSDCSVTCGTGIQQRNVYCHDSSRPSSLIPDIECLTMLGDKTKPNERQTCVINECPQWQTSSWSKCSGKCGSAVRHRHVWCSYNGQEVENSHCTNLNHKPLPTETCHIDLYCPEWTSGMWSECSAPMCSTGMQYRQVVCRQGDDIISNMNCDESSRPLELQACYTYNSTICSVIRPLSSLQSASSYIWDVKQFGECSATCGIGRRLRQVHCIDSQTKISYDDQYCAQLPIKPIEYETCNLDPCPTWQTDPWSSCPVTCGSGTQHRTVTCKHREEVVSPEKCNGLNRPAATMQCHAIPCPLGTSYTNHFSPSAATWIPNEWGQCDRQTCQQTRTVRCIDTMNARIMPPWNCTKDQLQPPSSRACRIAACIEWRVARWNSCSVKCGRGFQYGFGLSCFTRQMPIREINSSECELAEPPLPTPLTRRECRRSCVEWRTSDWSECDAQCGTGKRFRQVTCNRKLNGQHVPDHMCLQKRRNLTRPISEEICTKASCYKWISTEYWTRCSVTCNGGFEENIYRCVYTANSTEQIVHDQLCNGVIRPQIRRSCNVQPCSSISYNVTRRRGRRRRWEVSPWSQCNVPCGVGEQYRSVRCFAIFRNRTIPDRFCRHLSQPNRVQQCFQVVCSPTWTTHPWSLCTSTCGAGIEYRGISCHEVNNNGYLLKNNYSNKCDPYRAPTTRISCNMGDCESPYLWHVEPWSKCSSDCNRGEQTRRVYCKNRQSSQPVNDLFCTPHKPVTRIDCYGFLFDYNQSTKR</sequence>
<dbReference type="PROSITE" id="PS50092">
    <property type="entry name" value="TSP1"/>
    <property type="match status" value="8"/>
</dbReference>
<name>A0A816D7L0_ADIRI</name>
<feature type="non-terminal residue" evidence="5">
    <location>
        <position position="1"/>
    </location>
</feature>
<dbReference type="InterPro" id="IPR036383">
    <property type="entry name" value="TSP1_rpt_sf"/>
</dbReference>
<protein>
    <submittedName>
        <fullName evidence="5">Uncharacterized protein</fullName>
    </submittedName>
</protein>
<keyword evidence="4" id="KW-0677">Repeat</keyword>
<dbReference type="InterPro" id="IPR000884">
    <property type="entry name" value="TSP1_rpt"/>
</dbReference>
<dbReference type="GO" id="GO:0031012">
    <property type="term" value="C:extracellular matrix"/>
    <property type="evidence" value="ECO:0007669"/>
    <property type="project" value="TreeGrafter"/>
</dbReference>
<dbReference type="SMART" id="SM00209">
    <property type="entry name" value="TSP1"/>
    <property type="match status" value="14"/>
</dbReference>
<evidence type="ECO:0000313" key="5">
    <source>
        <dbReference type="EMBL" id="CAF1629492.1"/>
    </source>
</evidence>